<sequence length="77" mass="8979">MLIDIVHNRGGDEILVIWANYETQKGENYSFPIIDGEKYTEEYNAGNDFSGYKYQLVNDMFNKMIHVESTQTGRPIR</sequence>
<protein>
    <submittedName>
        <fullName evidence="1">Uncharacterized protein</fullName>
    </submittedName>
</protein>
<dbReference type="Proteomes" id="UP000029447">
    <property type="component" value="Unassembled WGS sequence"/>
</dbReference>
<reference evidence="1 2" key="1">
    <citation type="submission" date="2014-08" db="EMBL/GenBank/DDBJ databases">
        <title>Genome sequences of NCPPB Pectobacterium isolates.</title>
        <authorList>
            <person name="Glover R.H."/>
            <person name="Sapp M."/>
            <person name="Elphinstone J."/>
        </authorList>
    </citation>
    <scope>NUCLEOTIDE SEQUENCE [LARGE SCALE GENOMIC DNA]</scope>
    <source>
        <strain evidence="1 2">NCPPB3841</strain>
    </source>
</reference>
<keyword evidence="2" id="KW-1185">Reference proteome</keyword>
<gene>
    <name evidence="1" type="ORF">KU75_00365</name>
</gene>
<dbReference type="EMBL" id="JQOF01000001">
    <property type="protein sequence ID" value="KGA43206.1"/>
    <property type="molecule type" value="Genomic_DNA"/>
</dbReference>
<proteinExistence type="predicted"/>
<accession>A0ABR4VUZ4</accession>
<organism evidence="1 2">
    <name type="scientific">Pectobacterium odoriferum</name>
    <dbReference type="NCBI Taxonomy" id="78398"/>
    <lineage>
        <taxon>Bacteria</taxon>
        <taxon>Pseudomonadati</taxon>
        <taxon>Pseudomonadota</taxon>
        <taxon>Gammaproteobacteria</taxon>
        <taxon>Enterobacterales</taxon>
        <taxon>Pectobacteriaceae</taxon>
        <taxon>Pectobacterium</taxon>
    </lineage>
</organism>
<evidence type="ECO:0000313" key="2">
    <source>
        <dbReference type="Proteomes" id="UP000029447"/>
    </source>
</evidence>
<name>A0ABR4VUZ4_9GAMM</name>
<comment type="caution">
    <text evidence="1">The sequence shown here is derived from an EMBL/GenBank/DDBJ whole genome shotgun (WGS) entry which is preliminary data.</text>
</comment>
<evidence type="ECO:0000313" key="1">
    <source>
        <dbReference type="EMBL" id="KGA43206.1"/>
    </source>
</evidence>